<dbReference type="InParanoid" id="A0A1E1K0L2"/>
<reference evidence="3" key="1">
    <citation type="submission" date="2016-03" db="EMBL/GenBank/DDBJ databases">
        <authorList>
            <person name="Ploux O."/>
        </authorList>
    </citation>
    <scope>NUCLEOTIDE SEQUENCE [LARGE SCALE GENOMIC DNA]</scope>
    <source>
        <strain evidence="3">UK7</strain>
    </source>
</reference>
<comment type="caution">
    <text evidence="2">The sequence shown here is derived from an EMBL/GenBank/DDBJ whole genome shotgun (WGS) entry which is preliminary data.</text>
</comment>
<dbReference type="AlphaFoldDB" id="A0A1E1K0L2"/>
<gene>
    <name evidence="2" type="ORF">RCO7_06970</name>
</gene>
<dbReference type="EMBL" id="FJUW01000004">
    <property type="protein sequence ID" value="CZS91646.1"/>
    <property type="molecule type" value="Genomic_DNA"/>
</dbReference>
<protein>
    <submittedName>
        <fullName evidence="2">Uncharacterized protein</fullName>
    </submittedName>
</protein>
<evidence type="ECO:0000256" key="1">
    <source>
        <dbReference type="SAM" id="SignalP"/>
    </source>
</evidence>
<organism evidence="2 3">
    <name type="scientific">Rhynchosporium graminicola</name>
    <dbReference type="NCBI Taxonomy" id="2792576"/>
    <lineage>
        <taxon>Eukaryota</taxon>
        <taxon>Fungi</taxon>
        <taxon>Dikarya</taxon>
        <taxon>Ascomycota</taxon>
        <taxon>Pezizomycotina</taxon>
        <taxon>Leotiomycetes</taxon>
        <taxon>Helotiales</taxon>
        <taxon>Ploettnerulaceae</taxon>
        <taxon>Rhynchosporium</taxon>
    </lineage>
</organism>
<dbReference type="Proteomes" id="UP000178129">
    <property type="component" value="Unassembled WGS sequence"/>
</dbReference>
<proteinExistence type="predicted"/>
<keyword evidence="1" id="KW-0732">Signal</keyword>
<name>A0A1E1K0L2_9HELO</name>
<keyword evidence="3" id="KW-1185">Reference proteome</keyword>
<sequence length="301" mass="33868">MKISFIVTLSVLVTAVCAGGYQGCLERVWLFESYVIDQHNPVADQKIGWQCKKWNNANGVCEGDIWVACKGRQGRTKCNFDDFQKFLGNQTPEIAKVSQGVYRADGSLDNTATAKKCLWAWRNGGKPVFNFRGHKAVRNGKVDHNDFIKRIGTINNANYNKPDVRKEATDAAFKRVDDTLTRITQARQADHGPHLIKSAKNNLPGMTIIERDMGANPFYDGPYTPPATPKNPSPAPDTPRWTTVDFEATINWVTTPSNSRALVTAWLDNLYRTGGDNSAKEHWQVLRSYKTMKDQTNRCRK</sequence>
<evidence type="ECO:0000313" key="3">
    <source>
        <dbReference type="Proteomes" id="UP000178129"/>
    </source>
</evidence>
<feature type="signal peptide" evidence="1">
    <location>
        <begin position="1"/>
        <end position="18"/>
    </location>
</feature>
<feature type="chain" id="PRO_5009445507" evidence="1">
    <location>
        <begin position="19"/>
        <end position="301"/>
    </location>
</feature>
<accession>A0A1E1K0L2</accession>
<evidence type="ECO:0000313" key="2">
    <source>
        <dbReference type="EMBL" id="CZS91646.1"/>
    </source>
</evidence>